<evidence type="ECO:0000256" key="13">
    <source>
        <dbReference type="ARBA" id="ARBA00023315"/>
    </source>
</evidence>
<dbReference type="HAMAP" id="MF_00393">
    <property type="entry name" value="Glyc3P_acyltrans"/>
    <property type="match status" value="1"/>
</dbReference>
<keyword evidence="15" id="KW-0443">Lipid metabolism</keyword>
<comment type="pathway">
    <text evidence="3">Lipid metabolism.</text>
</comment>
<evidence type="ECO:0000256" key="6">
    <source>
        <dbReference type="ARBA" id="ARBA00013432"/>
    </source>
</evidence>
<dbReference type="InterPro" id="IPR028354">
    <property type="entry name" value="GPAT_PlsB"/>
</dbReference>
<keyword evidence="8 15" id="KW-0444">Lipid biosynthesis</keyword>
<keyword evidence="13 15" id="KW-0012">Acyltransferase</keyword>
<dbReference type="Pfam" id="PF01553">
    <property type="entry name" value="Acyltransferase"/>
    <property type="match status" value="1"/>
</dbReference>
<evidence type="ECO:0000256" key="12">
    <source>
        <dbReference type="ARBA" id="ARBA00023264"/>
    </source>
</evidence>
<dbReference type="PIRSF" id="PIRSF500064">
    <property type="entry name" value="GPAT"/>
    <property type="match status" value="1"/>
</dbReference>
<organism evidence="18 19">
    <name type="scientific">Moritella marina ATCC 15381</name>
    <dbReference type="NCBI Taxonomy" id="1202962"/>
    <lineage>
        <taxon>Bacteria</taxon>
        <taxon>Pseudomonadati</taxon>
        <taxon>Pseudomonadota</taxon>
        <taxon>Gammaproteobacteria</taxon>
        <taxon>Alteromonadales</taxon>
        <taxon>Moritellaceae</taxon>
        <taxon>Moritella</taxon>
    </lineage>
</organism>
<comment type="subcellular location">
    <subcellularLocation>
        <location evidence="1 15">Cell membrane</location>
        <topology evidence="1 15">Peripheral membrane protein</topology>
        <orientation evidence="1 15">Cytoplasmic side</orientation>
    </subcellularLocation>
</comment>
<dbReference type="UniPathway" id="UPA00557">
    <property type="reaction ID" value="UER00612"/>
</dbReference>
<comment type="pathway">
    <text evidence="2 15">Phospholipid metabolism; CDP-diacylglycerol biosynthesis; CDP-diacylglycerol from sn-glycerol 3-phosphate: step 1/3.</text>
</comment>
<dbReference type="OrthoDB" id="335193at2"/>
<comment type="domain">
    <text evidence="15">The HXXXXD motif is essential for acyltransferase activity and may constitute the binding site for the phosphate moiety of the glycerol-3-phosphate.</text>
</comment>
<dbReference type="GO" id="GO:0006631">
    <property type="term" value="P:fatty acid metabolic process"/>
    <property type="evidence" value="ECO:0007669"/>
    <property type="project" value="TreeGrafter"/>
</dbReference>
<comment type="catalytic activity">
    <reaction evidence="14 15">
        <text>sn-glycerol 3-phosphate + an acyl-CoA = a 1-acyl-sn-glycero-3-phosphate + CoA</text>
        <dbReference type="Rhea" id="RHEA:15325"/>
        <dbReference type="ChEBI" id="CHEBI:57287"/>
        <dbReference type="ChEBI" id="CHEBI:57597"/>
        <dbReference type="ChEBI" id="CHEBI:57970"/>
        <dbReference type="ChEBI" id="CHEBI:58342"/>
        <dbReference type="EC" id="2.3.1.15"/>
    </reaction>
</comment>
<dbReference type="EMBL" id="CP044399">
    <property type="protein sequence ID" value="QFI39393.1"/>
    <property type="molecule type" value="Genomic_DNA"/>
</dbReference>
<evidence type="ECO:0000313" key="18">
    <source>
        <dbReference type="EMBL" id="QFI39393.1"/>
    </source>
</evidence>
<accession>A0A5J6WMQ0</accession>
<evidence type="ECO:0000313" key="19">
    <source>
        <dbReference type="Proteomes" id="UP000327424"/>
    </source>
</evidence>
<gene>
    <name evidence="15 18" type="primary">plsB</name>
    <name evidence="18" type="ORF">FR932_16900</name>
</gene>
<dbReference type="PANTHER" id="PTHR12563:SF17">
    <property type="entry name" value="DIHYDROXYACETONE PHOSPHATE ACYLTRANSFERASE"/>
    <property type="match status" value="1"/>
</dbReference>
<evidence type="ECO:0000256" key="10">
    <source>
        <dbReference type="ARBA" id="ARBA00023136"/>
    </source>
</evidence>
<keyword evidence="11 15" id="KW-0594">Phospholipid biosynthesis</keyword>
<evidence type="ECO:0000256" key="16">
    <source>
        <dbReference type="SAM" id="Coils"/>
    </source>
</evidence>
<dbReference type="NCBIfam" id="TIGR03703">
    <property type="entry name" value="plsB"/>
    <property type="match status" value="1"/>
</dbReference>
<evidence type="ECO:0000256" key="14">
    <source>
        <dbReference type="ARBA" id="ARBA00048427"/>
    </source>
</evidence>
<keyword evidence="12 15" id="KW-1208">Phospholipid metabolism</keyword>
<sequence>MITIMQQTPSMLSRSFVNGLVKSQYVPDNPVDALKLDLTRPIVYALKTKSMTDLVALQRACKELGLPDPLTPIKVNGVIIPSHVCLDNPAPLFGKTKNTDVFFDEFQQLLRLHKDDKVLDIQLMPVALFWGRAPGKEGQVPLLSLANSISPSRLRKTLIVGLNRKDNLVRFNNPVSLRFMADQHGSDEKLAQKLIRVAKIHFSRQKLAASGPKLPNRYQLFEQLLRNPEVKKAIQVEIAEHNISAQKAEKRANDYIDEIASDFSYKLVKNTSNFMSWLWNKIYSGIKVNNAEQVRKLAADGHEIVFMPCHRSHMDYLLISYVIYNEGLIPPHIAAGINLNFFPAGPMFRRGGAFFLRRTFKGNKLYATIFREYLSLLFSKGYSVEFFTEGGRSRTGRLLPPKTGMLNMTLQAMLREQNRPITLVPVYLGYDHVMEVSTYVKELSGANKKKESMFQVFGIAKKLKNYGQAFVNFGEPINLNQYLNKHVENWRDDMNMPVEEQPRWLQQTTRDLANKVMVNINSAAAVNSLTICALILHAAPHKALSREILVQQIDSYLKLLRNNPYSEFSTLPENSAEEILDQAMSLKKFTVREDSLGQMLSMSYEQAVLLTFYRNNILHLFALPSLIAAIVAETPTITVKDINAKIYQLYPLIQAELFLKYSEDELSDCITNTLTEMQEQGIINNNNGVITPVNERLMSLKLLAASIQETLQRYAIVLTVLEHDQVIERTHLEDRSQLIAERLSSLNGVSAPEFFDKKVLTIFIDKLQELHYLSDAGTAKADKISLLANTVRSLTTLEVKQTISDVMLSQQSNDG</sequence>
<evidence type="ECO:0000256" key="7">
    <source>
        <dbReference type="ARBA" id="ARBA00022475"/>
    </source>
</evidence>
<proteinExistence type="inferred from homology"/>
<feature type="short sequence motif" description="HXXXXD motif" evidence="15">
    <location>
        <begin position="309"/>
        <end position="314"/>
    </location>
</feature>
<dbReference type="PIRSF" id="PIRSF000437">
    <property type="entry name" value="GPAT_DHAPAT"/>
    <property type="match status" value="1"/>
</dbReference>
<dbReference type="Proteomes" id="UP000327424">
    <property type="component" value="Chromosome"/>
</dbReference>
<dbReference type="InterPro" id="IPR041728">
    <property type="entry name" value="GPAT/DHAPAT_LPLAT"/>
</dbReference>
<feature type="coiled-coil region" evidence="16">
    <location>
        <begin position="231"/>
        <end position="258"/>
    </location>
</feature>
<evidence type="ECO:0000256" key="4">
    <source>
        <dbReference type="ARBA" id="ARBA00007937"/>
    </source>
</evidence>
<dbReference type="InterPro" id="IPR045520">
    <property type="entry name" value="GPAT/DHAPAT_C"/>
</dbReference>
<keyword evidence="7 15" id="KW-1003">Cell membrane</keyword>
<dbReference type="InterPro" id="IPR002123">
    <property type="entry name" value="Plipid/glycerol_acylTrfase"/>
</dbReference>
<evidence type="ECO:0000256" key="5">
    <source>
        <dbReference type="ARBA" id="ARBA00013113"/>
    </source>
</evidence>
<keyword evidence="9 15" id="KW-0808">Transferase</keyword>
<dbReference type="NCBIfam" id="NF003441">
    <property type="entry name" value="PRK04974.1"/>
    <property type="match status" value="1"/>
</dbReference>
<dbReference type="EC" id="2.3.1.15" evidence="5 15"/>
<evidence type="ECO:0000256" key="11">
    <source>
        <dbReference type="ARBA" id="ARBA00023209"/>
    </source>
</evidence>
<evidence type="ECO:0000256" key="2">
    <source>
        <dbReference type="ARBA" id="ARBA00004765"/>
    </source>
</evidence>
<dbReference type="GO" id="GO:0004366">
    <property type="term" value="F:glycerol-3-phosphate O-acyltransferase activity"/>
    <property type="evidence" value="ECO:0007669"/>
    <property type="project" value="UniProtKB-UniRule"/>
</dbReference>
<evidence type="ECO:0000256" key="15">
    <source>
        <dbReference type="HAMAP-Rule" id="MF_00393"/>
    </source>
</evidence>
<dbReference type="SMART" id="SM00563">
    <property type="entry name" value="PlsC"/>
    <property type="match status" value="1"/>
</dbReference>
<dbReference type="KEGG" id="mmaa:FR932_16900"/>
<evidence type="ECO:0000256" key="9">
    <source>
        <dbReference type="ARBA" id="ARBA00022679"/>
    </source>
</evidence>
<feature type="domain" description="Phospholipid/glycerol acyltransferase" evidence="17">
    <location>
        <begin position="304"/>
        <end position="431"/>
    </location>
</feature>
<dbReference type="CDD" id="cd07993">
    <property type="entry name" value="LPLAT_DHAPAT-like"/>
    <property type="match status" value="1"/>
</dbReference>
<name>A0A5J6WMQ0_MORMI</name>
<dbReference type="GO" id="GO:0016024">
    <property type="term" value="P:CDP-diacylglycerol biosynthetic process"/>
    <property type="evidence" value="ECO:0007669"/>
    <property type="project" value="UniProtKB-UniRule"/>
</dbReference>
<keyword evidence="10 15" id="KW-0472">Membrane</keyword>
<comment type="similarity">
    <text evidence="4 15">Belongs to the GPAT/DAPAT family.</text>
</comment>
<dbReference type="AlphaFoldDB" id="A0A5J6WMQ0"/>
<evidence type="ECO:0000256" key="3">
    <source>
        <dbReference type="ARBA" id="ARBA00005189"/>
    </source>
</evidence>
<protein>
    <recommendedName>
        <fullName evidence="6 15">Glycerol-3-phosphate acyltransferase</fullName>
        <shortName evidence="15">GPAT</shortName>
        <ecNumber evidence="5 15">2.3.1.15</ecNumber>
    </recommendedName>
</protein>
<evidence type="ECO:0000256" key="8">
    <source>
        <dbReference type="ARBA" id="ARBA00022516"/>
    </source>
</evidence>
<dbReference type="PANTHER" id="PTHR12563">
    <property type="entry name" value="GLYCEROL-3-PHOSPHATE ACYLTRANSFERASE"/>
    <property type="match status" value="1"/>
</dbReference>
<evidence type="ECO:0000259" key="17">
    <source>
        <dbReference type="SMART" id="SM00563"/>
    </source>
</evidence>
<dbReference type="Pfam" id="PF19277">
    <property type="entry name" value="GPAT_C"/>
    <property type="match status" value="1"/>
</dbReference>
<dbReference type="GO" id="GO:0005886">
    <property type="term" value="C:plasma membrane"/>
    <property type="evidence" value="ECO:0007669"/>
    <property type="project" value="UniProtKB-SubCell"/>
</dbReference>
<evidence type="ECO:0000256" key="1">
    <source>
        <dbReference type="ARBA" id="ARBA00004413"/>
    </source>
</evidence>
<reference evidence="18 19" key="1">
    <citation type="submission" date="2019-09" db="EMBL/GenBank/DDBJ databases">
        <title>Hybrid Assembly of the complete Genome of the Deep-Sea Bacterium Moritella marina from long Nanopore and Illumina reads.</title>
        <authorList>
            <person name="Magin S."/>
            <person name="Georgoulis A."/>
            <person name="Papadimitriou K."/>
            <person name="Iliakis G."/>
            <person name="Vorgias C.E."/>
        </authorList>
    </citation>
    <scope>NUCLEOTIDE SEQUENCE [LARGE SCALE GENOMIC DNA]</scope>
    <source>
        <strain evidence="18 19">MP-1</strain>
    </source>
</reference>
<keyword evidence="16" id="KW-0175">Coiled coil</keyword>
<dbReference type="InterPro" id="IPR022284">
    <property type="entry name" value="GPAT/DHAPAT"/>
</dbReference>
<dbReference type="SUPFAM" id="SSF69593">
    <property type="entry name" value="Glycerol-3-phosphate (1)-acyltransferase"/>
    <property type="match status" value="1"/>
</dbReference>
<keyword evidence="19" id="KW-1185">Reference proteome</keyword>